<feature type="non-terminal residue" evidence="3">
    <location>
        <position position="1"/>
    </location>
</feature>
<feature type="coiled-coil region" evidence="1">
    <location>
        <begin position="517"/>
        <end position="548"/>
    </location>
</feature>
<feature type="region of interest" description="Disordered" evidence="2">
    <location>
        <begin position="553"/>
        <end position="623"/>
    </location>
</feature>
<dbReference type="EMBL" id="JTDF01000777">
    <property type="protein sequence ID" value="KAF8570988.1"/>
    <property type="molecule type" value="Genomic_DNA"/>
</dbReference>
<proteinExistence type="predicted"/>
<feature type="compositionally biased region" description="Low complexity" evidence="2">
    <location>
        <begin position="1172"/>
        <end position="1184"/>
    </location>
</feature>
<feature type="region of interest" description="Disordered" evidence="2">
    <location>
        <begin position="1159"/>
        <end position="1208"/>
    </location>
</feature>
<feature type="compositionally biased region" description="Polar residues" evidence="2">
    <location>
        <begin position="1194"/>
        <end position="1208"/>
    </location>
</feature>
<feature type="region of interest" description="Disordered" evidence="2">
    <location>
        <begin position="1"/>
        <end position="33"/>
    </location>
</feature>
<feature type="compositionally biased region" description="Polar residues" evidence="2">
    <location>
        <begin position="472"/>
        <end position="483"/>
    </location>
</feature>
<name>A0A8T0DV44_9TREM</name>
<feature type="compositionally biased region" description="Polar residues" evidence="2">
    <location>
        <begin position="916"/>
        <end position="931"/>
    </location>
</feature>
<evidence type="ECO:0000256" key="2">
    <source>
        <dbReference type="SAM" id="MobiDB-lite"/>
    </source>
</evidence>
<feature type="region of interest" description="Disordered" evidence="2">
    <location>
        <begin position="1012"/>
        <end position="1102"/>
    </location>
</feature>
<evidence type="ECO:0000313" key="4">
    <source>
        <dbReference type="Proteomes" id="UP000699462"/>
    </source>
</evidence>
<feature type="region of interest" description="Disordered" evidence="2">
    <location>
        <begin position="662"/>
        <end position="694"/>
    </location>
</feature>
<feature type="non-terminal residue" evidence="3">
    <location>
        <position position="1251"/>
    </location>
</feature>
<feature type="region of interest" description="Disordered" evidence="2">
    <location>
        <begin position="916"/>
        <end position="961"/>
    </location>
</feature>
<keyword evidence="1" id="KW-0175">Coiled coil</keyword>
<feature type="compositionally biased region" description="Polar residues" evidence="2">
    <location>
        <begin position="939"/>
        <end position="961"/>
    </location>
</feature>
<organism evidence="3 4">
    <name type="scientific">Paragonimus westermani</name>
    <dbReference type="NCBI Taxonomy" id="34504"/>
    <lineage>
        <taxon>Eukaryota</taxon>
        <taxon>Metazoa</taxon>
        <taxon>Spiralia</taxon>
        <taxon>Lophotrochozoa</taxon>
        <taxon>Platyhelminthes</taxon>
        <taxon>Trematoda</taxon>
        <taxon>Digenea</taxon>
        <taxon>Plagiorchiida</taxon>
        <taxon>Troglotremata</taxon>
        <taxon>Troglotrematidae</taxon>
        <taxon>Paragonimus</taxon>
    </lineage>
</organism>
<feature type="compositionally biased region" description="Polar residues" evidence="2">
    <location>
        <begin position="1"/>
        <end position="16"/>
    </location>
</feature>
<gene>
    <name evidence="3" type="ORF">P879_06466</name>
</gene>
<feature type="compositionally biased region" description="Basic and acidic residues" evidence="2">
    <location>
        <begin position="1028"/>
        <end position="1062"/>
    </location>
</feature>
<protein>
    <submittedName>
        <fullName evidence="3">Uncharacterized protein</fullName>
    </submittedName>
</protein>
<feature type="compositionally biased region" description="Polar residues" evidence="2">
    <location>
        <begin position="672"/>
        <end position="694"/>
    </location>
</feature>
<reference evidence="3 4" key="1">
    <citation type="submission" date="2019-07" db="EMBL/GenBank/DDBJ databases">
        <title>Annotation for the trematode Paragonimus westermani.</title>
        <authorList>
            <person name="Choi Y.-J."/>
        </authorList>
    </citation>
    <scope>NUCLEOTIDE SEQUENCE [LARGE SCALE GENOMIC DNA]</scope>
    <source>
        <strain evidence="3">180907_Pwestermani</strain>
    </source>
</reference>
<dbReference type="AlphaFoldDB" id="A0A8T0DV44"/>
<feature type="region of interest" description="Disordered" evidence="2">
    <location>
        <begin position="451"/>
        <end position="483"/>
    </location>
</feature>
<comment type="caution">
    <text evidence="3">The sequence shown here is derived from an EMBL/GenBank/DDBJ whole genome shotgun (WGS) entry which is preliminary data.</text>
</comment>
<keyword evidence="4" id="KW-1185">Reference proteome</keyword>
<evidence type="ECO:0000256" key="1">
    <source>
        <dbReference type="SAM" id="Coils"/>
    </source>
</evidence>
<dbReference type="Proteomes" id="UP000699462">
    <property type="component" value="Unassembled WGS sequence"/>
</dbReference>
<feature type="compositionally biased region" description="Basic and acidic residues" evidence="2">
    <location>
        <begin position="1078"/>
        <end position="1097"/>
    </location>
</feature>
<evidence type="ECO:0000313" key="3">
    <source>
        <dbReference type="EMBL" id="KAF8570988.1"/>
    </source>
</evidence>
<accession>A0A8T0DV44</accession>
<sequence length="1251" mass="138528">SHQSATGTSNLISSSECDSDGNEHFHAHSTASEQLQHGSFLNVRQTDQPPSDLFASKLDPPFCVNLSCCLSLPSSRYQTLNPARSRAEDMQSKEIPVPSLRHRFALEMLPSSPSPELRLSMTELGSQTKVPAYSPEPVNQLGAMSERSKRPTPEGILDNIAIDGLCHSSDTSFLSPIHSVSQATSLLHVYGHTAYESSSGMLHSSLLPTDSNQNPVSQKWCILSQLRDEKSPESQHQLDTLDTKTNECIEHTSLCQPETSLTDLGHHIETGNVLDFVNANDDPLKWDYAGDLASAQLASITGEPVRWDTCAEHNSDHDSADKVSMDAEPVTLPLTWPTASKHRIPTCLQHQRSHMNSRQSHHRTYTTQTRFTKCSQNRFTTDVSFRAVSHGSFVSSPEPGEDDYENRFLSHEKHLSFSGNLYSLRSESPLVPLTDGILDILESDEEAINSKECPDLDLAANPSMKSSEKSDPANSTTNITQNEGLLLSVEDQVDAGSRQSVERSGIEKIYLTTSHSMTKLRQHADRALKSAESAERELYNQLDNLSLSLDTTEVPRTCLPPEPRERTLKMSDSDAAKPPELSPNHFPLPLRGAPSHSCTCIESRGEEKSSETKMAPDSSSWTSSTCNACADILTPTNEVQSFAKPNAVLRLGLCFSSDDDEVVSDQTMEDQALQSASRFDSPDSLTPRTNSPQFTDPTFFSAITNVTPIPSTSRTKADGFDMKNLDSKRSCIIVGNKQDLQGTEKERFFWDAADPINMLTNQLESLAQRSVSQSEADTLGLNSLPPHYSGRLNVCSSAAPYGDVNRVQSLPDALHDPKQFRFAEREYSVPVRTLNHSALISCRSESSLLSRPWRFQNMDEAASAFHLSTVDFQSYCAGDRTPFQTYSCSERKVLDENGANSHVLLQTCNSSNQIASPNLPYSSTKHTVTTENHTREHISNLSPSRDQPFHMQQNKASSSLSLAGPMATSTLVPSLLSHSSDRGTRSDLEPRVVVPDGQYAVMASAVPVLTTRPPVARKRSKSQCDPCIKPDKNDKTTEAPQKLRNERPHSDGQHSNRVDKKTISCARLFTNSSVIGDRPPKSARDVSNTHDPHDRRIGQSGKKCPGEISDCYVASQLRYLLLKHRLKLSRAKDAYHLRRRVVDQLQTLLKEVSLLQEQKNQTMSLPPDWDTDTSSLLSETTNSEQCDQEDNKNEGISSGLHTNTFQVTNDKRSHRMDSCIDKQTLMIDTPSKYIAKLETRSQIGEIHETGR</sequence>
<feature type="compositionally biased region" description="Basic and acidic residues" evidence="2">
    <location>
        <begin position="562"/>
        <end position="577"/>
    </location>
</feature>
<dbReference type="OrthoDB" id="6163239at2759"/>